<dbReference type="PANTHER" id="PTHR32278:SF111">
    <property type="entry name" value="F-BOX PROTEIN PP2-B12-RELATED"/>
    <property type="match status" value="1"/>
</dbReference>
<dbReference type="InterPro" id="IPR025886">
    <property type="entry name" value="PP2-like"/>
</dbReference>
<proteinExistence type="predicted"/>
<evidence type="ECO:0000313" key="2">
    <source>
        <dbReference type="Proteomes" id="UP001210211"/>
    </source>
</evidence>
<dbReference type="PANTHER" id="PTHR32278">
    <property type="entry name" value="F-BOX DOMAIN-CONTAINING PROTEIN"/>
    <property type="match status" value="1"/>
</dbReference>
<accession>A0AAD5WAE5</accession>
<evidence type="ECO:0000313" key="1">
    <source>
        <dbReference type="EMBL" id="KAJ3684916.1"/>
    </source>
</evidence>
<keyword evidence="2" id="KW-1185">Reference proteome</keyword>
<gene>
    <name evidence="1" type="ORF">LUZ61_014080</name>
</gene>
<reference evidence="1 2" key="1">
    <citation type="journal article" date="2022" name="Cell">
        <title>Repeat-based holocentromeres influence genome architecture and karyotype evolution.</title>
        <authorList>
            <person name="Hofstatter P.G."/>
            <person name="Thangavel G."/>
            <person name="Lux T."/>
            <person name="Neumann P."/>
            <person name="Vondrak T."/>
            <person name="Novak P."/>
            <person name="Zhang M."/>
            <person name="Costa L."/>
            <person name="Castellani M."/>
            <person name="Scott A."/>
            <person name="Toegelov H."/>
            <person name="Fuchs J."/>
            <person name="Mata-Sucre Y."/>
            <person name="Dias Y."/>
            <person name="Vanzela A.L.L."/>
            <person name="Huettel B."/>
            <person name="Almeida C.C.S."/>
            <person name="Simkova H."/>
            <person name="Souza G."/>
            <person name="Pedrosa-Harand A."/>
            <person name="Macas J."/>
            <person name="Mayer K.F.X."/>
            <person name="Houben A."/>
            <person name="Marques A."/>
        </authorList>
    </citation>
    <scope>NUCLEOTIDE SEQUENCE [LARGE SCALE GENOMIC DNA]</scope>
    <source>
        <strain evidence="1">RhyTen1mFocal</strain>
    </source>
</reference>
<protein>
    <submittedName>
        <fullName evidence="1">Uncharacterized protein</fullName>
    </submittedName>
</protein>
<dbReference type="Pfam" id="PF14299">
    <property type="entry name" value="PP2"/>
    <property type="match status" value="1"/>
</dbReference>
<sequence>MNASNGGRGGGGGGGGGGDAGDPKRYYYQASALRIEHKDTIVNNKRCWRSVRDERSTEVWELLQVWFLYIEARINLINLSPQTEYAAYLIFKLKSDSKGLNGAYLDASVSLDNTLQENVVCLTPNAVAASANNLIRFPVERSDGWMEVELGQFYCDESTNREAVACLQKTTEREMSGLVVAGVDVRPT</sequence>
<dbReference type="AlphaFoldDB" id="A0AAD5WAE5"/>
<dbReference type="Proteomes" id="UP001210211">
    <property type="component" value="Unassembled WGS sequence"/>
</dbReference>
<comment type="caution">
    <text evidence="1">The sequence shown here is derived from an EMBL/GenBank/DDBJ whole genome shotgun (WGS) entry which is preliminary data.</text>
</comment>
<dbReference type="EMBL" id="JAMRDG010000002">
    <property type="protein sequence ID" value="KAJ3684916.1"/>
    <property type="molecule type" value="Genomic_DNA"/>
</dbReference>
<name>A0AAD5WAE5_9POAL</name>
<organism evidence="1 2">
    <name type="scientific">Rhynchospora tenuis</name>
    <dbReference type="NCBI Taxonomy" id="198213"/>
    <lineage>
        <taxon>Eukaryota</taxon>
        <taxon>Viridiplantae</taxon>
        <taxon>Streptophyta</taxon>
        <taxon>Embryophyta</taxon>
        <taxon>Tracheophyta</taxon>
        <taxon>Spermatophyta</taxon>
        <taxon>Magnoliopsida</taxon>
        <taxon>Liliopsida</taxon>
        <taxon>Poales</taxon>
        <taxon>Cyperaceae</taxon>
        <taxon>Cyperoideae</taxon>
        <taxon>Rhynchosporeae</taxon>
        <taxon>Rhynchospora</taxon>
    </lineage>
</organism>